<organism evidence="2 3">
    <name type="scientific">Pleurodeles waltl</name>
    <name type="common">Iberian ribbed newt</name>
    <dbReference type="NCBI Taxonomy" id="8319"/>
    <lineage>
        <taxon>Eukaryota</taxon>
        <taxon>Metazoa</taxon>
        <taxon>Chordata</taxon>
        <taxon>Craniata</taxon>
        <taxon>Vertebrata</taxon>
        <taxon>Euteleostomi</taxon>
        <taxon>Amphibia</taxon>
        <taxon>Batrachia</taxon>
        <taxon>Caudata</taxon>
        <taxon>Salamandroidea</taxon>
        <taxon>Salamandridae</taxon>
        <taxon>Pleurodelinae</taxon>
        <taxon>Pleurodeles</taxon>
    </lineage>
</organism>
<feature type="region of interest" description="Disordered" evidence="1">
    <location>
        <begin position="1"/>
        <end position="88"/>
    </location>
</feature>
<dbReference type="Proteomes" id="UP001066276">
    <property type="component" value="Chromosome 4_1"/>
</dbReference>
<name>A0AAV7T2X7_PLEWA</name>
<comment type="caution">
    <text evidence="2">The sequence shown here is derived from an EMBL/GenBank/DDBJ whole genome shotgun (WGS) entry which is preliminary data.</text>
</comment>
<dbReference type="AlphaFoldDB" id="A0AAV7T2X7"/>
<reference evidence="2" key="1">
    <citation type="journal article" date="2022" name="bioRxiv">
        <title>Sequencing and chromosome-scale assembly of the giantPleurodeles waltlgenome.</title>
        <authorList>
            <person name="Brown T."/>
            <person name="Elewa A."/>
            <person name="Iarovenko S."/>
            <person name="Subramanian E."/>
            <person name="Araus A.J."/>
            <person name="Petzold A."/>
            <person name="Susuki M."/>
            <person name="Suzuki K.-i.T."/>
            <person name="Hayashi T."/>
            <person name="Toyoda A."/>
            <person name="Oliveira C."/>
            <person name="Osipova E."/>
            <person name="Leigh N.D."/>
            <person name="Simon A."/>
            <person name="Yun M.H."/>
        </authorList>
    </citation>
    <scope>NUCLEOTIDE SEQUENCE</scope>
    <source>
        <strain evidence="2">20211129_DDA</strain>
        <tissue evidence="2">Liver</tissue>
    </source>
</reference>
<dbReference type="EMBL" id="JANPWB010000007">
    <property type="protein sequence ID" value="KAJ1170744.1"/>
    <property type="molecule type" value="Genomic_DNA"/>
</dbReference>
<feature type="compositionally biased region" description="Basic and acidic residues" evidence="1">
    <location>
        <begin position="1"/>
        <end position="11"/>
    </location>
</feature>
<evidence type="ECO:0000313" key="3">
    <source>
        <dbReference type="Proteomes" id="UP001066276"/>
    </source>
</evidence>
<protein>
    <submittedName>
        <fullName evidence="2">Uncharacterized protein</fullName>
    </submittedName>
</protein>
<evidence type="ECO:0000256" key="1">
    <source>
        <dbReference type="SAM" id="MobiDB-lite"/>
    </source>
</evidence>
<feature type="compositionally biased region" description="Polar residues" evidence="1">
    <location>
        <begin position="59"/>
        <end position="74"/>
    </location>
</feature>
<accession>A0AAV7T2X7</accession>
<proteinExistence type="predicted"/>
<gene>
    <name evidence="2" type="ORF">NDU88_002616</name>
</gene>
<evidence type="ECO:0000313" key="2">
    <source>
        <dbReference type="EMBL" id="KAJ1170744.1"/>
    </source>
</evidence>
<keyword evidence="3" id="KW-1185">Reference proteome</keyword>
<sequence length="88" mass="9053">MPPAFRRDPGTRVHSGPAVSSLPPSAAVQANHRPSRTQHSPAARGPDTPLAGHAVRPQGSRQAPSASRGVSTCASDARGSPFKGSWAH</sequence>